<comment type="similarity">
    <text evidence="4">Belongs to the oleosin family.</text>
</comment>
<evidence type="ECO:0000256" key="2">
    <source>
        <dbReference type="ARBA" id="ARBA00004141"/>
    </source>
</evidence>
<feature type="region of interest" description="Disordered" evidence="9">
    <location>
        <begin position="160"/>
        <end position="179"/>
    </location>
</feature>
<dbReference type="GO" id="GO:0050826">
    <property type="term" value="P:response to freezing"/>
    <property type="evidence" value="ECO:0007669"/>
    <property type="project" value="TreeGrafter"/>
</dbReference>
<feature type="transmembrane region" description="Helical" evidence="10">
    <location>
        <begin position="78"/>
        <end position="101"/>
    </location>
</feature>
<evidence type="ECO:0008006" key="13">
    <source>
        <dbReference type="Google" id="ProtNLM"/>
    </source>
</evidence>
<dbReference type="InterPro" id="IPR000136">
    <property type="entry name" value="Oleosin"/>
</dbReference>
<keyword evidence="12" id="KW-1185">Reference proteome</keyword>
<dbReference type="PANTHER" id="PTHR33203">
    <property type="entry name" value="OLEOSIN"/>
    <property type="match status" value="1"/>
</dbReference>
<comment type="caution">
    <text evidence="11">The sequence shown here is derived from an EMBL/GenBank/DDBJ whole genome shotgun (WGS) entry which is preliminary data.</text>
</comment>
<evidence type="ECO:0000256" key="1">
    <source>
        <dbReference type="ARBA" id="ARBA00002582"/>
    </source>
</evidence>
<keyword evidence="8 10" id="KW-0472">Membrane</keyword>
<comment type="subcellular location">
    <subcellularLocation>
        <location evidence="3">Lipid droplet</location>
    </subcellularLocation>
    <subcellularLocation>
        <location evidence="2">Membrane</location>
        <topology evidence="2">Multi-pass membrane protein</topology>
    </subcellularLocation>
</comment>
<evidence type="ECO:0000256" key="7">
    <source>
        <dbReference type="ARBA" id="ARBA00022989"/>
    </source>
</evidence>
<feature type="transmembrane region" description="Helical" evidence="10">
    <location>
        <begin position="44"/>
        <end position="72"/>
    </location>
</feature>
<keyword evidence="6 10" id="KW-0812">Transmembrane</keyword>
<evidence type="ECO:0000256" key="8">
    <source>
        <dbReference type="ARBA" id="ARBA00023136"/>
    </source>
</evidence>
<dbReference type="PANTHER" id="PTHR33203:SF44">
    <property type="entry name" value="OLEOSIN 20.3 KDA"/>
    <property type="match status" value="1"/>
</dbReference>
<evidence type="ECO:0000256" key="4">
    <source>
        <dbReference type="ARBA" id="ARBA00010858"/>
    </source>
</evidence>
<keyword evidence="7 10" id="KW-1133">Transmembrane helix</keyword>
<dbReference type="GO" id="GO:0019915">
    <property type="term" value="P:lipid storage"/>
    <property type="evidence" value="ECO:0007669"/>
    <property type="project" value="TreeGrafter"/>
</dbReference>
<evidence type="ECO:0000256" key="3">
    <source>
        <dbReference type="ARBA" id="ARBA00004502"/>
    </source>
</evidence>
<sequence>MADRDRDRDRIQPHQIQVHPTTHHRYEGSMKNILPQKGPSAAQILAIVALLPVGGFLLGLAGITLVGTLIGLAVATPAFVIFSPVLVPAAILLAGAVTGFLTSGAFGLTGLSSFSWVFNSFKQATGQEPLEYARRRMGDGTIQVGEKTKQAGEFVGEKTKQVGETIKTTKGPEGGAART</sequence>
<name>A0A2G9GXV1_9LAMI</name>
<evidence type="ECO:0000313" key="11">
    <source>
        <dbReference type="EMBL" id="PIN10116.1"/>
    </source>
</evidence>
<reference evidence="12" key="1">
    <citation type="journal article" date="2018" name="Gigascience">
        <title>Genome assembly of the Pink Ipe (Handroanthus impetiginosus, Bignoniaceae), a highly valued, ecologically keystone Neotropical timber forest tree.</title>
        <authorList>
            <person name="Silva-Junior O.B."/>
            <person name="Grattapaglia D."/>
            <person name="Novaes E."/>
            <person name="Collevatti R.G."/>
        </authorList>
    </citation>
    <scope>NUCLEOTIDE SEQUENCE [LARGE SCALE GENOMIC DNA]</scope>
    <source>
        <strain evidence="12">cv. UFG-1</strain>
    </source>
</reference>
<dbReference type="EMBL" id="NKXS01003318">
    <property type="protein sequence ID" value="PIN10116.1"/>
    <property type="molecule type" value="Genomic_DNA"/>
</dbReference>
<dbReference type="GO" id="GO:0016020">
    <property type="term" value="C:membrane"/>
    <property type="evidence" value="ECO:0007669"/>
    <property type="project" value="UniProtKB-SubCell"/>
</dbReference>
<gene>
    <name evidence="11" type="ORF">CDL12_17297</name>
</gene>
<evidence type="ECO:0000256" key="9">
    <source>
        <dbReference type="SAM" id="MobiDB-lite"/>
    </source>
</evidence>
<proteinExistence type="inferred from homology"/>
<dbReference type="Proteomes" id="UP000231279">
    <property type="component" value="Unassembled WGS sequence"/>
</dbReference>
<dbReference type="GO" id="GO:0012511">
    <property type="term" value="C:monolayer-surrounded lipid storage body"/>
    <property type="evidence" value="ECO:0007669"/>
    <property type="project" value="InterPro"/>
</dbReference>
<organism evidence="11 12">
    <name type="scientific">Handroanthus impetiginosus</name>
    <dbReference type="NCBI Taxonomy" id="429701"/>
    <lineage>
        <taxon>Eukaryota</taxon>
        <taxon>Viridiplantae</taxon>
        <taxon>Streptophyta</taxon>
        <taxon>Embryophyta</taxon>
        <taxon>Tracheophyta</taxon>
        <taxon>Spermatophyta</taxon>
        <taxon>Magnoliopsida</taxon>
        <taxon>eudicotyledons</taxon>
        <taxon>Gunneridae</taxon>
        <taxon>Pentapetalae</taxon>
        <taxon>asterids</taxon>
        <taxon>lamiids</taxon>
        <taxon>Lamiales</taxon>
        <taxon>Bignoniaceae</taxon>
        <taxon>Crescentiina</taxon>
        <taxon>Tabebuia alliance</taxon>
        <taxon>Handroanthus</taxon>
    </lineage>
</organism>
<dbReference type="AlphaFoldDB" id="A0A2G9GXV1"/>
<dbReference type="Pfam" id="PF01277">
    <property type="entry name" value="Oleosin"/>
    <property type="match status" value="1"/>
</dbReference>
<evidence type="ECO:0000313" key="12">
    <source>
        <dbReference type="Proteomes" id="UP000231279"/>
    </source>
</evidence>
<comment type="function">
    <text evidence="1">May have a structural role to stabilize the lipid body during desiccation of the seed by preventing coalescence of the oil. Probably interacts with both lipid and phospholipid moieties of lipid bodies. May also provide recognition signals for specific lipase anchorage in lipolysis during seedling growth.</text>
</comment>
<keyword evidence="5" id="KW-0551">Lipid droplet</keyword>
<dbReference type="GO" id="GO:0010344">
    <property type="term" value="P:seed oilbody biogenesis"/>
    <property type="evidence" value="ECO:0007669"/>
    <property type="project" value="TreeGrafter"/>
</dbReference>
<evidence type="ECO:0000256" key="6">
    <source>
        <dbReference type="ARBA" id="ARBA00022692"/>
    </source>
</evidence>
<dbReference type="OrthoDB" id="1929188at2759"/>
<evidence type="ECO:0000256" key="5">
    <source>
        <dbReference type="ARBA" id="ARBA00022677"/>
    </source>
</evidence>
<evidence type="ECO:0000256" key="10">
    <source>
        <dbReference type="SAM" id="Phobius"/>
    </source>
</evidence>
<protein>
    <recommendedName>
        <fullName evidence="13">Oleosin</fullName>
    </recommendedName>
</protein>
<accession>A0A2G9GXV1</accession>
<dbReference type="STRING" id="429701.A0A2G9GXV1"/>